<dbReference type="Gene3D" id="1.10.287.130">
    <property type="match status" value="1"/>
</dbReference>
<name>A0ABS4I555_9BACL</name>
<accession>A0ABS4I555</accession>
<keyword evidence="4" id="KW-0472">Membrane</keyword>
<dbReference type="InterPro" id="IPR037100">
    <property type="entry name" value="Spo0B_C_sf"/>
</dbReference>
<keyword evidence="2" id="KW-0808">Transferase</keyword>
<dbReference type="GO" id="GO:0016301">
    <property type="term" value="F:kinase activity"/>
    <property type="evidence" value="ECO:0007669"/>
    <property type="project" value="UniProtKB-KW"/>
</dbReference>
<dbReference type="InterPro" id="IPR016120">
    <property type="entry name" value="Sig_transdc_His_kin_SpoOB"/>
</dbReference>
<keyword evidence="1" id="KW-0597">Phosphoprotein</keyword>
<evidence type="ECO:0000256" key="2">
    <source>
        <dbReference type="ARBA" id="ARBA00022679"/>
    </source>
</evidence>
<evidence type="ECO:0000313" key="6">
    <source>
        <dbReference type="EMBL" id="MBP1966040.1"/>
    </source>
</evidence>
<feature type="transmembrane region" description="Helical" evidence="4">
    <location>
        <begin position="31"/>
        <end position="50"/>
    </location>
</feature>
<keyword evidence="4" id="KW-0812">Transmembrane</keyword>
<dbReference type="RefSeq" id="WP_240160105.1">
    <property type="nucleotide sequence ID" value="NZ_JAAOZR010000098.1"/>
</dbReference>
<feature type="transmembrane region" description="Helical" evidence="4">
    <location>
        <begin position="7"/>
        <end position="25"/>
    </location>
</feature>
<comment type="caution">
    <text evidence="6">The sequence shown here is derived from an EMBL/GenBank/DDBJ whole genome shotgun (WGS) entry which is preliminary data.</text>
</comment>
<evidence type="ECO:0000256" key="1">
    <source>
        <dbReference type="ARBA" id="ARBA00022553"/>
    </source>
</evidence>
<evidence type="ECO:0000313" key="7">
    <source>
        <dbReference type="Proteomes" id="UP001519344"/>
    </source>
</evidence>
<reference evidence="6 7" key="1">
    <citation type="submission" date="2021-03" db="EMBL/GenBank/DDBJ databases">
        <title>Genomic Encyclopedia of Type Strains, Phase IV (KMG-IV): sequencing the most valuable type-strain genomes for metagenomic binning, comparative biology and taxonomic classification.</title>
        <authorList>
            <person name="Goeker M."/>
        </authorList>
    </citation>
    <scope>NUCLEOTIDE SEQUENCE [LARGE SCALE GENOMIC DNA]</scope>
    <source>
        <strain evidence="6 7">DSM 24950</strain>
    </source>
</reference>
<sequence>MKRAVSAQVYLLALVLIGLTGMMLLEPWIVRAALLLIIVICGYTAFKLHVSSAEEKRSQELREQEDLAQKNLIQVINRLRHDWMNDTQILFGYIQLKKFDNLQPYMEKIKMNMQQESNLSKLGIPSLIAYLLLFRVQSKSLELEVALDEEINLGQLPLRSGLIERVVRQIVECVQTHAAIGDDESGKLSLEFELQEDGLLLDFVYQGPCQKDRLEKAVKESMSLQANSYSLEHSDWQDEEAVITIRLPFLS</sequence>
<protein>
    <submittedName>
        <fullName evidence="6">Sensor histidine kinase regulating citrate/malate metabolism</fullName>
    </submittedName>
</protein>
<keyword evidence="3 6" id="KW-0418">Kinase</keyword>
<keyword evidence="4" id="KW-1133">Transmembrane helix</keyword>
<organism evidence="6 7">
    <name type="scientific">Paenibacillus aceris</name>
    <dbReference type="NCBI Taxonomy" id="869555"/>
    <lineage>
        <taxon>Bacteria</taxon>
        <taxon>Bacillati</taxon>
        <taxon>Bacillota</taxon>
        <taxon>Bacilli</taxon>
        <taxon>Bacillales</taxon>
        <taxon>Paenibacillaceae</taxon>
        <taxon>Paenibacillus</taxon>
    </lineage>
</organism>
<proteinExistence type="predicted"/>
<keyword evidence="7" id="KW-1185">Reference proteome</keyword>
<dbReference type="Proteomes" id="UP001519344">
    <property type="component" value="Unassembled WGS sequence"/>
</dbReference>
<evidence type="ECO:0000259" key="5">
    <source>
        <dbReference type="Pfam" id="PF14689"/>
    </source>
</evidence>
<dbReference type="Pfam" id="PF14689">
    <property type="entry name" value="SPOB_a"/>
    <property type="match status" value="1"/>
</dbReference>
<evidence type="ECO:0000256" key="3">
    <source>
        <dbReference type="ARBA" id="ARBA00022777"/>
    </source>
</evidence>
<dbReference type="SUPFAM" id="SSF55890">
    <property type="entry name" value="Sporulation response regulatory protein Spo0B"/>
    <property type="match status" value="1"/>
</dbReference>
<feature type="domain" description="SpoOB alpha-helical" evidence="5">
    <location>
        <begin position="70"/>
        <end position="122"/>
    </location>
</feature>
<dbReference type="EMBL" id="JAGGKV010000018">
    <property type="protein sequence ID" value="MBP1966040.1"/>
    <property type="molecule type" value="Genomic_DNA"/>
</dbReference>
<dbReference type="InterPro" id="IPR039506">
    <property type="entry name" value="SPOB_a"/>
</dbReference>
<gene>
    <name evidence="6" type="ORF">J2Z65_005298</name>
</gene>
<evidence type="ECO:0000256" key="4">
    <source>
        <dbReference type="SAM" id="Phobius"/>
    </source>
</evidence>
<dbReference type="Gene3D" id="3.30.565.30">
    <property type="entry name" value="Sporulation initiation phosphotransferase B (SpoOB), C-terminal domain"/>
    <property type="match status" value="1"/>
</dbReference>